<reference evidence="7" key="1">
    <citation type="submission" date="2022-04" db="EMBL/GenBank/DDBJ databases">
        <title>Carnegiea gigantea Genome sequencing and assembly v2.</title>
        <authorList>
            <person name="Copetti D."/>
            <person name="Sanderson M.J."/>
            <person name="Burquez A."/>
            <person name="Wojciechowski M.F."/>
        </authorList>
    </citation>
    <scope>NUCLEOTIDE SEQUENCE</scope>
    <source>
        <strain evidence="7">SGP5-SGP5p</strain>
        <tissue evidence="7">Aerial part</tissue>
    </source>
</reference>
<dbReference type="SUPFAM" id="SSF49785">
    <property type="entry name" value="Galactose-binding domain-like"/>
    <property type="match status" value="1"/>
</dbReference>
<evidence type="ECO:0000259" key="5">
    <source>
        <dbReference type="Pfam" id="PF18368"/>
    </source>
</evidence>
<dbReference type="InterPro" id="IPR054593">
    <property type="entry name" value="Beta-mannosidase-like_N2"/>
</dbReference>
<dbReference type="EMBL" id="JAKOGI010000035">
    <property type="protein sequence ID" value="KAJ8447852.1"/>
    <property type="molecule type" value="Genomic_DNA"/>
</dbReference>
<accession>A0A9Q1QMM1</accession>
<dbReference type="Gene3D" id="3.20.20.80">
    <property type="entry name" value="Glycosidases"/>
    <property type="match status" value="1"/>
</dbReference>
<dbReference type="PROSITE" id="PS00608">
    <property type="entry name" value="GLYCOSYL_HYDROL_F2_2"/>
    <property type="match status" value="1"/>
</dbReference>
<dbReference type="InterPro" id="IPR006102">
    <property type="entry name" value="Ig-like_GH2"/>
</dbReference>
<dbReference type="InterPro" id="IPR008979">
    <property type="entry name" value="Galactose-bd-like_sf"/>
</dbReference>
<dbReference type="SUPFAM" id="SSF49303">
    <property type="entry name" value="beta-Galactosidase/glucuronidase domain"/>
    <property type="match status" value="3"/>
</dbReference>
<dbReference type="Pfam" id="PF22666">
    <property type="entry name" value="Glyco_hydro_2_N2"/>
    <property type="match status" value="1"/>
</dbReference>
<protein>
    <recommendedName>
        <fullName evidence="9">Mannosylglycoprotein endo-beta-mannosidase</fullName>
    </recommendedName>
</protein>
<dbReference type="InterPro" id="IPR043534">
    <property type="entry name" value="EBDG/EBM"/>
</dbReference>
<name>A0A9Q1QMM1_9CARY</name>
<keyword evidence="3" id="KW-0326">Glycosidase</keyword>
<comment type="caution">
    <text evidence="7">The sequence shown here is derived from an EMBL/GenBank/DDBJ whole genome shotgun (WGS) entry which is preliminary data.</text>
</comment>
<dbReference type="Proteomes" id="UP001153076">
    <property type="component" value="Unassembled WGS sequence"/>
</dbReference>
<sequence length="975" mass="110547">MAEIGKVVLNSGWLAARSTEVNLTGAQLTTTHPPSNHSPPWMEAVVPGTVLATLVKNKLIPDPFYGLENEAIIDIADSGREHYTFWFFTRFHCNLAVNQQVDLNFRAINYSAEVFLNGHKRVLPKGMFRRHSLDVTDALSPHGENLLAVIVHPPDHPGKIPREGGQGGDHEIGKDVVAQYVEGWDWMAPIRDRNTGIWDEVSLSVTGPVKIIDPHLVSSFVDDYKSAYLHATTELENRSGWVAECSLNIQVIAELEGNFCLVEHLLTEHLSIPPGARVQHSFHKLFLDNPKLWWPNGMGKQTLYNVSITVDVAGFGESDTWSHLLGFRKIESHIDNATGGRLFKVNGQRVFIRGGNWILSDGLLQLSEERYKTDIKFNADMNFNMLRCWGGGLAERPEFYHHCDLHGLLVWQEFWITGDVDGRGDPISNPNGPLDHDLFLLCARDTVRLLRNHASLALWVGGNEQIPPEDINEALKHELRRHPYFECCNRHGTCSEDEYVLSDTDPSQYLDGTRVYVQGSLWDGFADGEGNWTDGPYEIQKPEDFFKDEYYNYGFNPEVGSVGMPVAATIRATMPKEGWEIPLFKKLPNGYVEEVPNPYWEYHKYIPYSKPGKVHDQILMYGTPKDLDDFCLKAQLVNYVQYKALLEGWTSHMWSKFTGVLIWKTQNPWTGLRGQFYDHLLDQTAGFYGCRSAAEPIHVQLNLSTCFIEVINTTSEQLSDVAVDVSVWDLEGTCPSHIVHEKISVAPKKTLPIAEMEYPKSENPKPVYFLLLKLYRQLDYVILSRNFYWLHLPGGDYKLLEAYRAKKIPLKITSRVSDNGATHQVYMHVENTSKNSSHTDELPNNNFCPRIGDVDCDDASVLCVLDRTKKKQPPDGILQRIYRHFSQESDSLRIAKTEGADIGVAFFLHFSVHALEIERREGEDTRILPVHYSDNYFSLVPGESTSINLTFDVPPGVTPHVILNGWNFQEGFPVL</sequence>
<dbReference type="InterPro" id="IPR036156">
    <property type="entry name" value="Beta-gal/glucu_dom_sf"/>
</dbReference>
<dbReference type="InterPro" id="IPR041351">
    <property type="entry name" value="Ig_GlcNase"/>
</dbReference>
<dbReference type="SUPFAM" id="SSF51445">
    <property type="entry name" value="(Trans)glycosidases"/>
    <property type="match status" value="1"/>
</dbReference>
<evidence type="ECO:0000256" key="2">
    <source>
        <dbReference type="ARBA" id="ARBA00022801"/>
    </source>
</evidence>
<feature type="domain" description="Beta-mannosidase-like galactose-binding" evidence="6">
    <location>
        <begin position="37"/>
        <end position="198"/>
    </location>
</feature>
<evidence type="ECO:0000313" key="8">
    <source>
        <dbReference type="Proteomes" id="UP001153076"/>
    </source>
</evidence>
<evidence type="ECO:0000313" key="7">
    <source>
        <dbReference type="EMBL" id="KAJ8447852.1"/>
    </source>
</evidence>
<dbReference type="Gene3D" id="2.60.120.260">
    <property type="entry name" value="Galactose-binding domain-like"/>
    <property type="match status" value="1"/>
</dbReference>
<dbReference type="PANTHER" id="PTHR43536">
    <property type="entry name" value="MANNOSYLGLYCOPROTEIN ENDO-BETA-MANNOSIDASE"/>
    <property type="match status" value="1"/>
</dbReference>
<evidence type="ECO:0000259" key="4">
    <source>
        <dbReference type="Pfam" id="PF00703"/>
    </source>
</evidence>
<dbReference type="InterPro" id="IPR017853">
    <property type="entry name" value="GH"/>
</dbReference>
<dbReference type="GO" id="GO:0005975">
    <property type="term" value="P:carbohydrate metabolic process"/>
    <property type="evidence" value="ECO:0007669"/>
    <property type="project" value="InterPro"/>
</dbReference>
<dbReference type="OrthoDB" id="408532at2759"/>
<comment type="similarity">
    <text evidence="1">Belongs to the glycosyl hydrolase 2 family.</text>
</comment>
<proteinExistence type="inferred from homology"/>
<evidence type="ECO:0000256" key="1">
    <source>
        <dbReference type="ARBA" id="ARBA00007401"/>
    </source>
</evidence>
<feature type="domain" description="Exo-beta-D-glucosaminidase Ig-fold" evidence="5">
    <location>
        <begin position="919"/>
        <end position="967"/>
    </location>
</feature>
<dbReference type="InterPro" id="IPR023232">
    <property type="entry name" value="Glyco_hydro_2_AS"/>
</dbReference>
<dbReference type="InterPro" id="IPR013783">
    <property type="entry name" value="Ig-like_fold"/>
</dbReference>
<evidence type="ECO:0000256" key="3">
    <source>
        <dbReference type="ARBA" id="ARBA00023295"/>
    </source>
</evidence>
<keyword evidence="2" id="KW-0378">Hydrolase</keyword>
<dbReference type="Pfam" id="PF00703">
    <property type="entry name" value="Glyco_hydro_2"/>
    <property type="match status" value="1"/>
</dbReference>
<evidence type="ECO:0000259" key="6">
    <source>
        <dbReference type="Pfam" id="PF22666"/>
    </source>
</evidence>
<organism evidence="7 8">
    <name type="scientific">Carnegiea gigantea</name>
    <dbReference type="NCBI Taxonomy" id="171969"/>
    <lineage>
        <taxon>Eukaryota</taxon>
        <taxon>Viridiplantae</taxon>
        <taxon>Streptophyta</taxon>
        <taxon>Embryophyta</taxon>
        <taxon>Tracheophyta</taxon>
        <taxon>Spermatophyta</taxon>
        <taxon>Magnoliopsida</taxon>
        <taxon>eudicotyledons</taxon>
        <taxon>Gunneridae</taxon>
        <taxon>Pentapetalae</taxon>
        <taxon>Caryophyllales</taxon>
        <taxon>Cactineae</taxon>
        <taxon>Cactaceae</taxon>
        <taxon>Cactoideae</taxon>
        <taxon>Echinocereeae</taxon>
        <taxon>Carnegiea</taxon>
    </lineage>
</organism>
<dbReference type="Gene3D" id="2.60.40.10">
    <property type="entry name" value="Immunoglobulins"/>
    <property type="match status" value="3"/>
</dbReference>
<dbReference type="AlphaFoldDB" id="A0A9Q1QMM1"/>
<dbReference type="PANTHER" id="PTHR43536:SF1">
    <property type="entry name" value="MANNOSYLGLYCOPROTEIN ENDO-BETA-MANNOSIDASE"/>
    <property type="match status" value="1"/>
</dbReference>
<feature type="domain" description="Glycoside hydrolase family 2 immunoglobulin-like beta-sandwich" evidence="4">
    <location>
        <begin position="209"/>
        <end position="328"/>
    </location>
</feature>
<dbReference type="Pfam" id="PF18368">
    <property type="entry name" value="Ig_GlcNase"/>
    <property type="match status" value="1"/>
</dbReference>
<dbReference type="GO" id="GO:0004553">
    <property type="term" value="F:hydrolase activity, hydrolyzing O-glycosyl compounds"/>
    <property type="evidence" value="ECO:0007669"/>
    <property type="project" value="InterPro"/>
</dbReference>
<gene>
    <name evidence="7" type="ORF">Cgig2_015215</name>
</gene>
<evidence type="ECO:0008006" key="9">
    <source>
        <dbReference type="Google" id="ProtNLM"/>
    </source>
</evidence>
<keyword evidence="8" id="KW-1185">Reference proteome</keyword>